<dbReference type="PANTHER" id="PTHR46594:SF4">
    <property type="entry name" value="P-TYPE CATION-TRANSPORTING ATPASE"/>
    <property type="match status" value="1"/>
</dbReference>
<dbReference type="Pfam" id="PF00122">
    <property type="entry name" value="E1-E2_ATPase"/>
    <property type="match status" value="1"/>
</dbReference>
<dbReference type="Pfam" id="PF00403">
    <property type="entry name" value="HMA"/>
    <property type="match status" value="1"/>
</dbReference>
<evidence type="ECO:0000259" key="9">
    <source>
        <dbReference type="PROSITE" id="PS50846"/>
    </source>
</evidence>
<dbReference type="InterPro" id="IPR023298">
    <property type="entry name" value="ATPase_P-typ_TM_dom_sf"/>
</dbReference>
<evidence type="ECO:0000256" key="2">
    <source>
        <dbReference type="ARBA" id="ARBA00006024"/>
    </source>
</evidence>
<comment type="similarity">
    <text evidence="2 8">Belongs to the cation transport ATPase (P-type) (TC 3.A.3) family. Type IB subfamily.</text>
</comment>
<dbReference type="RefSeq" id="WP_065730471.1">
    <property type="nucleotide sequence ID" value="NZ_CP016428.1"/>
</dbReference>
<dbReference type="Proteomes" id="UP000092839">
    <property type="component" value="Chromosome"/>
</dbReference>
<accession>A0A1B1UKQ6</accession>
<dbReference type="InterPro" id="IPR017969">
    <property type="entry name" value="Heavy-metal-associated_CS"/>
</dbReference>
<dbReference type="SUPFAM" id="SSF55008">
    <property type="entry name" value="HMA, heavy metal-associated domain"/>
    <property type="match status" value="1"/>
</dbReference>
<feature type="transmembrane region" description="Helical" evidence="8">
    <location>
        <begin position="200"/>
        <end position="218"/>
    </location>
</feature>
<evidence type="ECO:0000256" key="1">
    <source>
        <dbReference type="ARBA" id="ARBA00004370"/>
    </source>
</evidence>
<keyword evidence="5" id="KW-1278">Translocase</keyword>
<evidence type="ECO:0000256" key="7">
    <source>
        <dbReference type="ARBA" id="ARBA00023136"/>
    </source>
</evidence>
<dbReference type="SUPFAM" id="SSF81653">
    <property type="entry name" value="Calcium ATPase, transduction domain A"/>
    <property type="match status" value="1"/>
</dbReference>
<dbReference type="KEGG" id="bic:LMTR13_27250"/>
<sequence>MQATRDFSHYVKHLGSGLAHIDLAVEGVSCAGCISKIERGLSAIPDVTLARVNLTDRRVALEWKEGALDPARFIDRLAELGYKAYPFEIVTAEAVEAENSRFLLRCLGVAAFATMNVMMLSIPVWSGNVSDMLPEQRDFFHWISALIALPAAAYAGQPFFRSAFNALRTGNVNMDVPISIGVILALATSIVETIGHAEHAYFDASIMLITFLLVGRYLDQNTRRRTRAVAGNLAALKAETVTKFVGPDEISVVPAAAVTAGDIVLLRPGERSAIDGTIIDGRSEIDQSLITGETLHASVEPGSEVYAGSLNISGSLRIRVSAASEGTLLAEIQRLLDHAVQVRSRYVQLADRASRLYAPVVHATAFLTMTGWFIAGASFHDSIISAIAVLIITCPCALGLAIPTVQTVASGAMFRAGVLLNSGDAIERVAEIDRIIFDKTGTLTLPEFDVVNSAAVPADVFELAGRLALASHHPVAAALARAAGAKSPLPGVTEQPGQGVRGILKGEEVRLGSPSFCKADNLANIILSRDPEASVVAFSRGGKRYVFAIRQSLRPDASAVIAALQKRGIAVELLSGDREPAVRAAAEMLQVPEWRAGVTPADKIARIEELKRQGFMVMMVGDGLNDAPSLAAAHVSMSPISAAHLSQATADLVFLGNRLAPVIAAVDHSRKALRLMRQNLYLAVGYNFLAVPIAILGFVTPLIAAAAMSGSSILVMLNALRGRHVPQETL</sequence>
<dbReference type="PROSITE" id="PS00154">
    <property type="entry name" value="ATPASE_E1_E2"/>
    <property type="match status" value="1"/>
</dbReference>
<feature type="transmembrane region" description="Helical" evidence="8">
    <location>
        <begin position="383"/>
        <end position="405"/>
    </location>
</feature>
<keyword evidence="8" id="KW-1003">Cell membrane</keyword>
<dbReference type="OrthoDB" id="391538at2"/>
<feature type="domain" description="HMA" evidence="9">
    <location>
        <begin position="19"/>
        <end position="85"/>
    </location>
</feature>
<dbReference type="PRINTS" id="PR00119">
    <property type="entry name" value="CATATPASE"/>
</dbReference>
<evidence type="ECO:0000313" key="10">
    <source>
        <dbReference type="EMBL" id="ANW03286.1"/>
    </source>
</evidence>
<dbReference type="STRING" id="1274631.LMTR13_27250"/>
<dbReference type="GO" id="GO:0015662">
    <property type="term" value="F:P-type ion transporter activity"/>
    <property type="evidence" value="ECO:0007669"/>
    <property type="project" value="UniProtKB-ARBA"/>
</dbReference>
<dbReference type="PROSITE" id="PS50846">
    <property type="entry name" value="HMA_2"/>
    <property type="match status" value="1"/>
</dbReference>
<dbReference type="GO" id="GO:0019829">
    <property type="term" value="F:ATPase-coupled monoatomic cation transmembrane transporter activity"/>
    <property type="evidence" value="ECO:0007669"/>
    <property type="project" value="InterPro"/>
</dbReference>
<dbReference type="InterPro" id="IPR036412">
    <property type="entry name" value="HAD-like_sf"/>
</dbReference>
<name>A0A1B1UKQ6_9BRAD</name>
<dbReference type="NCBIfam" id="TIGR01525">
    <property type="entry name" value="ATPase-IB_hvy"/>
    <property type="match status" value="1"/>
</dbReference>
<dbReference type="InterPro" id="IPR001757">
    <property type="entry name" value="P_typ_ATPase"/>
</dbReference>
<dbReference type="Gene3D" id="2.70.150.10">
    <property type="entry name" value="Calcium-transporting ATPase, cytoplasmic transduction domain A"/>
    <property type="match status" value="1"/>
</dbReference>
<dbReference type="PROSITE" id="PS01047">
    <property type="entry name" value="HMA_1"/>
    <property type="match status" value="1"/>
</dbReference>
<feature type="transmembrane region" description="Helical" evidence="8">
    <location>
        <begin position="356"/>
        <end position="377"/>
    </location>
</feature>
<dbReference type="InterPro" id="IPR006121">
    <property type="entry name" value="HMA_dom"/>
</dbReference>
<feature type="transmembrane region" description="Helical" evidence="8">
    <location>
        <begin position="102"/>
        <end position="127"/>
    </location>
</feature>
<dbReference type="GO" id="GO:0005524">
    <property type="term" value="F:ATP binding"/>
    <property type="evidence" value="ECO:0007669"/>
    <property type="project" value="UniProtKB-UniRule"/>
</dbReference>
<dbReference type="GO" id="GO:0005886">
    <property type="term" value="C:plasma membrane"/>
    <property type="evidence" value="ECO:0007669"/>
    <property type="project" value="UniProtKB-SubCell"/>
</dbReference>
<dbReference type="EMBL" id="CP016428">
    <property type="protein sequence ID" value="ANW03286.1"/>
    <property type="molecule type" value="Genomic_DNA"/>
</dbReference>
<gene>
    <name evidence="10" type="ORF">LMTR13_27250</name>
</gene>
<keyword evidence="8" id="KW-0547">Nucleotide-binding</keyword>
<reference evidence="10 11" key="1">
    <citation type="submission" date="2016-07" db="EMBL/GenBank/DDBJ databases">
        <title>Complete genome sequence of Bradyrhizobium icense LMTR 13T, a potential inoculant strain isolated from lima bean (Phaseolus lunatus) in Peru.</title>
        <authorList>
            <person name="Ormeno-Orrillo E."/>
            <person name="Duran D."/>
            <person name="Rogel M.A."/>
            <person name="Rey L."/>
            <person name="Imperial J."/>
            <person name="Ruiz-Argueso T."/>
            <person name="Martinez-Romero E."/>
        </authorList>
    </citation>
    <scope>NUCLEOTIDE SEQUENCE [LARGE SCALE GENOMIC DNA]</scope>
    <source>
        <strain evidence="10 11">LMTR 13</strain>
    </source>
</reference>
<dbReference type="Gene3D" id="3.30.70.100">
    <property type="match status" value="1"/>
</dbReference>
<dbReference type="PANTHER" id="PTHR46594">
    <property type="entry name" value="P-TYPE CATION-TRANSPORTING ATPASE"/>
    <property type="match status" value="1"/>
</dbReference>
<organism evidence="10 11">
    <name type="scientific">Bradyrhizobium icense</name>
    <dbReference type="NCBI Taxonomy" id="1274631"/>
    <lineage>
        <taxon>Bacteria</taxon>
        <taxon>Pseudomonadati</taxon>
        <taxon>Pseudomonadota</taxon>
        <taxon>Alphaproteobacteria</taxon>
        <taxon>Hyphomicrobiales</taxon>
        <taxon>Nitrobacteraceae</taxon>
        <taxon>Bradyrhizobium</taxon>
    </lineage>
</organism>
<dbReference type="InterPro" id="IPR036163">
    <property type="entry name" value="HMA_dom_sf"/>
</dbReference>
<dbReference type="InterPro" id="IPR059000">
    <property type="entry name" value="ATPase_P-type_domA"/>
</dbReference>
<dbReference type="InterPro" id="IPR023214">
    <property type="entry name" value="HAD_sf"/>
</dbReference>
<feature type="transmembrane region" description="Helical" evidence="8">
    <location>
        <begin position="679"/>
        <end position="696"/>
    </location>
</feature>
<dbReference type="Gene3D" id="3.40.50.1000">
    <property type="entry name" value="HAD superfamily/HAD-like"/>
    <property type="match status" value="1"/>
</dbReference>
<dbReference type="Gene3D" id="3.40.1110.10">
    <property type="entry name" value="Calcium-transporting ATPase, cytoplasmic domain N"/>
    <property type="match status" value="1"/>
</dbReference>
<dbReference type="SUPFAM" id="SSF81665">
    <property type="entry name" value="Calcium ATPase, transmembrane domain M"/>
    <property type="match status" value="1"/>
</dbReference>
<dbReference type="GO" id="GO:0016887">
    <property type="term" value="F:ATP hydrolysis activity"/>
    <property type="evidence" value="ECO:0007669"/>
    <property type="project" value="InterPro"/>
</dbReference>
<dbReference type="GO" id="GO:0046872">
    <property type="term" value="F:metal ion binding"/>
    <property type="evidence" value="ECO:0007669"/>
    <property type="project" value="UniProtKB-KW"/>
</dbReference>
<dbReference type="NCBIfam" id="TIGR01511">
    <property type="entry name" value="ATPase-IB1_Cu"/>
    <property type="match status" value="1"/>
</dbReference>
<dbReference type="InterPro" id="IPR008250">
    <property type="entry name" value="ATPase_P-typ_transduc_dom_A_sf"/>
</dbReference>
<evidence type="ECO:0000313" key="11">
    <source>
        <dbReference type="Proteomes" id="UP000092839"/>
    </source>
</evidence>
<dbReference type="CDD" id="cd00371">
    <property type="entry name" value="HMA"/>
    <property type="match status" value="1"/>
</dbReference>
<keyword evidence="4 8" id="KW-0479">Metal-binding</keyword>
<protein>
    <submittedName>
        <fullName evidence="10">Copper-translocating P-type ATPase</fullName>
    </submittedName>
</protein>
<dbReference type="InterPro" id="IPR018303">
    <property type="entry name" value="ATPase_P-typ_P_site"/>
</dbReference>
<keyword evidence="6 8" id="KW-1133">Transmembrane helix</keyword>
<keyword evidence="11" id="KW-1185">Reference proteome</keyword>
<dbReference type="SUPFAM" id="SSF56784">
    <property type="entry name" value="HAD-like"/>
    <property type="match status" value="1"/>
</dbReference>
<dbReference type="AlphaFoldDB" id="A0A1B1UKQ6"/>
<feature type="transmembrane region" description="Helical" evidence="8">
    <location>
        <begin position="139"/>
        <end position="160"/>
    </location>
</feature>
<evidence type="ECO:0000256" key="4">
    <source>
        <dbReference type="ARBA" id="ARBA00022723"/>
    </source>
</evidence>
<proteinExistence type="inferred from homology"/>
<evidence type="ECO:0000256" key="3">
    <source>
        <dbReference type="ARBA" id="ARBA00022692"/>
    </source>
</evidence>
<evidence type="ECO:0000256" key="5">
    <source>
        <dbReference type="ARBA" id="ARBA00022967"/>
    </source>
</evidence>
<dbReference type="GO" id="GO:0030001">
    <property type="term" value="P:metal ion transport"/>
    <property type="evidence" value="ECO:0007669"/>
    <property type="project" value="UniProtKB-ARBA"/>
</dbReference>
<evidence type="ECO:0000256" key="8">
    <source>
        <dbReference type="RuleBase" id="RU362081"/>
    </source>
</evidence>
<evidence type="ECO:0000256" key="6">
    <source>
        <dbReference type="ARBA" id="ARBA00022989"/>
    </source>
</evidence>
<dbReference type="NCBIfam" id="TIGR01494">
    <property type="entry name" value="ATPase_P-type"/>
    <property type="match status" value="1"/>
</dbReference>
<keyword evidence="7 8" id="KW-0472">Membrane</keyword>
<keyword evidence="3 8" id="KW-0812">Transmembrane</keyword>
<keyword evidence="8" id="KW-0067">ATP-binding</keyword>
<dbReference type="Pfam" id="PF00702">
    <property type="entry name" value="Hydrolase"/>
    <property type="match status" value="1"/>
</dbReference>
<feature type="transmembrane region" description="Helical" evidence="8">
    <location>
        <begin position="172"/>
        <end position="194"/>
    </location>
</feature>
<comment type="subcellular location">
    <subcellularLocation>
        <location evidence="8">Cell membrane</location>
    </subcellularLocation>
    <subcellularLocation>
        <location evidence="1">Membrane</location>
    </subcellularLocation>
</comment>
<dbReference type="InterPro" id="IPR023299">
    <property type="entry name" value="ATPase_P-typ_cyto_dom_N"/>
</dbReference>
<dbReference type="InterPro" id="IPR027256">
    <property type="entry name" value="P-typ_ATPase_IB"/>
</dbReference>